<gene>
    <name evidence="2" type="ORF">OJF2_29330</name>
</gene>
<dbReference type="PANTHER" id="PTHR30093:SF2">
    <property type="entry name" value="TYPE II SECRETION SYSTEM PROTEIN H"/>
    <property type="match status" value="1"/>
</dbReference>
<proteinExistence type="predicted"/>
<accession>A0A5B9W2C1</accession>
<dbReference type="SUPFAM" id="SSF54523">
    <property type="entry name" value="Pili subunits"/>
    <property type="match status" value="1"/>
</dbReference>
<evidence type="ECO:0000313" key="2">
    <source>
        <dbReference type="EMBL" id="QEH34394.1"/>
    </source>
</evidence>
<dbReference type="OrthoDB" id="209901at2"/>
<organism evidence="2 3">
    <name type="scientific">Aquisphaera giovannonii</name>
    <dbReference type="NCBI Taxonomy" id="406548"/>
    <lineage>
        <taxon>Bacteria</taxon>
        <taxon>Pseudomonadati</taxon>
        <taxon>Planctomycetota</taxon>
        <taxon>Planctomycetia</taxon>
        <taxon>Isosphaerales</taxon>
        <taxon>Isosphaeraceae</taxon>
        <taxon>Aquisphaera</taxon>
    </lineage>
</organism>
<dbReference type="NCBIfam" id="TIGR04294">
    <property type="entry name" value="pre_pil_HX9DG"/>
    <property type="match status" value="1"/>
</dbReference>
<dbReference type="Pfam" id="PF07963">
    <property type="entry name" value="N_methyl"/>
    <property type="match status" value="1"/>
</dbReference>
<dbReference type="AlphaFoldDB" id="A0A5B9W2C1"/>
<sequence>MNRRFSRPGFTLIELLVVIAIIAVLIALLLPAVQSAREAARRAQCTNNLKQIGLAVHNYLSTHGRFPIARGTRPARPYDITSRYNYSGFAQILPFMEQKPVYDAINFNLTVNVQPGNSTAMVTVINSFLCPSESQQVPSGTAGTNYRFNEGANTLYSYGETDTGSVNTDQPAPNGPFFPERSILLSQVTDGTSGTAMASEKLFGDFNQGIATVRRDVYVGSTWPPTMEQAYQDCEATDNSSVPSNGESNAGTPWLDGFLHTSIYKSNATPNKKSCYFYPARLVMTVSSLHPGGVNVTMCDGSVRFVKETIDRNTWRAIGSSNGGEVVSADQY</sequence>
<evidence type="ECO:0000259" key="1">
    <source>
        <dbReference type="Pfam" id="PF07596"/>
    </source>
</evidence>
<dbReference type="NCBIfam" id="TIGR02532">
    <property type="entry name" value="IV_pilin_GFxxxE"/>
    <property type="match status" value="1"/>
</dbReference>
<keyword evidence="3" id="KW-1185">Reference proteome</keyword>
<evidence type="ECO:0000313" key="3">
    <source>
        <dbReference type="Proteomes" id="UP000324233"/>
    </source>
</evidence>
<dbReference type="Pfam" id="PF07596">
    <property type="entry name" value="SBP_bac_10"/>
    <property type="match status" value="1"/>
</dbReference>
<protein>
    <submittedName>
        <fullName evidence="2">Putative major pilin subunit</fullName>
    </submittedName>
</protein>
<dbReference type="InterPro" id="IPR045584">
    <property type="entry name" value="Pilin-like"/>
</dbReference>
<dbReference type="InterPro" id="IPR011453">
    <property type="entry name" value="DUF1559"/>
</dbReference>
<dbReference type="PANTHER" id="PTHR30093">
    <property type="entry name" value="GENERAL SECRETION PATHWAY PROTEIN G"/>
    <property type="match status" value="1"/>
</dbReference>
<dbReference type="EMBL" id="CP042997">
    <property type="protein sequence ID" value="QEH34394.1"/>
    <property type="molecule type" value="Genomic_DNA"/>
</dbReference>
<dbReference type="InterPro" id="IPR012902">
    <property type="entry name" value="N_methyl_site"/>
</dbReference>
<dbReference type="InterPro" id="IPR027558">
    <property type="entry name" value="Pre_pil_HX9DG_C"/>
</dbReference>
<dbReference type="KEGG" id="agv:OJF2_29330"/>
<reference evidence="2 3" key="1">
    <citation type="submission" date="2019-08" db="EMBL/GenBank/DDBJ databases">
        <title>Deep-cultivation of Planctomycetes and their phenomic and genomic characterization uncovers novel biology.</title>
        <authorList>
            <person name="Wiegand S."/>
            <person name="Jogler M."/>
            <person name="Boedeker C."/>
            <person name="Pinto D."/>
            <person name="Vollmers J."/>
            <person name="Rivas-Marin E."/>
            <person name="Kohn T."/>
            <person name="Peeters S.H."/>
            <person name="Heuer A."/>
            <person name="Rast P."/>
            <person name="Oberbeckmann S."/>
            <person name="Bunk B."/>
            <person name="Jeske O."/>
            <person name="Meyerdierks A."/>
            <person name="Storesund J.E."/>
            <person name="Kallscheuer N."/>
            <person name="Luecker S."/>
            <person name="Lage O.M."/>
            <person name="Pohl T."/>
            <person name="Merkel B.J."/>
            <person name="Hornburger P."/>
            <person name="Mueller R.-W."/>
            <person name="Bruemmer F."/>
            <person name="Labrenz M."/>
            <person name="Spormann A.M."/>
            <person name="Op den Camp H."/>
            <person name="Overmann J."/>
            <person name="Amann R."/>
            <person name="Jetten M.S.M."/>
            <person name="Mascher T."/>
            <person name="Medema M.H."/>
            <person name="Devos D.P."/>
            <person name="Kaster A.-K."/>
            <person name="Ovreas L."/>
            <person name="Rohde M."/>
            <person name="Galperin M.Y."/>
            <person name="Jogler C."/>
        </authorList>
    </citation>
    <scope>NUCLEOTIDE SEQUENCE [LARGE SCALE GENOMIC DNA]</scope>
    <source>
        <strain evidence="2 3">OJF2</strain>
    </source>
</reference>
<name>A0A5B9W2C1_9BACT</name>
<dbReference type="Proteomes" id="UP000324233">
    <property type="component" value="Chromosome"/>
</dbReference>
<dbReference type="RefSeq" id="WP_148594326.1">
    <property type="nucleotide sequence ID" value="NZ_CP042997.1"/>
</dbReference>
<dbReference type="Gene3D" id="3.30.700.10">
    <property type="entry name" value="Glycoprotein, Type 4 Pilin"/>
    <property type="match status" value="1"/>
</dbReference>
<feature type="domain" description="DUF1559" evidence="1">
    <location>
        <begin position="34"/>
        <end position="312"/>
    </location>
</feature>